<reference evidence="1 2" key="1">
    <citation type="journal article" date="2012" name="J. Bacteriol.">
        <title>De Novo Genome Project of Cupriavidus basilensis OR16.</title>
        <authorList>
            <person name="Cserhati M."/>
            <person name="Kriszt B."/>
            <person name="Szoboszlay S."/>
            <person name="Toth A."/>
            <person name="Szabo I."/>
            <person name="Tancsics A."/>
            <person name="Nagy I."/>
            <person name="Horvath B."/>
            <person name="Nagy I."/>
            <person name="Kukolya J."/>
        </authorList>
    </citation>
    <scope>NUCLEOTIDE SEQUENCE [LARGE SCALE GENOMIC DNA]</scope>
    <source>
        <strain evidence="1 2">OR16</strain>
    </source>
</reference>
<feature type="non-terminal residue" evidence="1">
    <location>
        <position position="31"/>
    </location>
</feature>
<organism evidence="1 2">
    <name type="scientific">Cupriavidus basilensis OR16</name>
    <dbReference type="NCBI Taxonomy" id="1127483"/>
    <lineage>
        <taxon>Bacteria</taxon>
        <taxon>Pseudomonadati</taxon>
        <taxon>Pseudomonadota</taxon>
        <taxon>Betaproteobacteria</taxon>
        <taxon>Burkholderiales</taxon>
        <taxon>Burkholderiaceae</taxon>
        <taxon>Cupriavidus</taxon>
    </lineage>
</organism>
<gene>
    <name evidence="1" type="ORF">OR16_40024</name>
</gene>
<comment type="caution">
    <text evidence="1">The sequence shown here is derived from an EMBL/GenBank/DDBJ whole genome shotgun (WGS) entry which is preliminary data.</text>
</comment>
<evidence type="ECO:0000313" key="2">
    <source>
        <dbReference type="Proteomes" id="UP000005808"/>
    </source>
</evidence>
<protein>
    <submittedName>
        <fullName evidence="1">Uncharacterized protein</fullName>
    </submittedName>
</protein>
<accession>H1SHR0</accession>
<proteinExistence type="predicted"/>
<dbReference type="Proteomes" id="UP000005808">
    <property type="component" value="Unassembled WGS sequence"/>
</dbReference>
<evidence type="ECO:0000313" key="1">
    <source>
        <dbReference type="EMBL" id="EHP37968.1"/>
    </source>
</evidence>
<dbReference type="EMBL" id="AHJE01000170">
    <property type="protein sequence ID" value="EHP37968.1"/>
    <property type="molecule type" value="Genomic_DNA"/>
</dbReference>
<dbReference type="AlphaFoldDB" id="H1SHR0"/>
<name>H1SHR0_9BURK</name>
<sequence>MSVVDETALARKPVYTAADLHGLAHLGSLPG</sequence>